<comment type="caution">
    <text evidence="2">The sequence shown here is derived from an EMBL/GenBank/DDBJ whole genome shotgun (WGS) entry which is preliminary data.</text>
</comment>
<sequence length="388" mass="43487">MAAHAHGYNTSERSSRETTPASTIDRDPTPTPTRPGNTGTEQHQQNAPAPAPTNSASTTQTLLTELRDMMAQFTAQMAQSHMALHGNMPNRPRAAGAFSQQHEPKTRDAARIKMMNLVRNKLRNMLHIQHDSDIDASIEQYGVAANPADLADYEEDQNASPELHPFRPLWTKINHPWNLELASLFAMEFCAEHPEFERKDVKDHFMTRLKVLHTNVTRNTTHADGGQAVRQLVRVHSCKSRRRGALYDNRMKIIEGNMQAGEDAGWLLLYDMVKGLGLLGMSTDESDPDDTMAVTVTQKDWHAAEVIRLLQAIDRHRIAINCYGNSRSGAQPRCRRRVMGGPVSKRKAVAGLPINWYNPIWYATLSDFQIDQLGAVDEVLLPIISDDD</sequence>
<feature type="compositionally biased region" description="Polar residues" evidence="1">
    <location>
        <begin position="8"/>
        <end position="22"/>
    </location>
</feature>
<evidence type="ECO:0000256" key="1">
    <source>
        <dbReference type="SAM" id="MobiDB-lite"/>
    </source>
</evidence>
<accession>A0A9P6DE18</accession>
<reference evidence="2" key="1">
    <citation type="submission" date="2020-11" db="EMBL/GenBank/DDBJ databases">
        <authorList>
            <consortium name="DOE Joint Genome Institute"/>
            <person name="Ahrendt S."/>
            <person name="Riley R."/>
            <person name="Andreopoulos W."/>
            <person name="Labutti K."/>
            <person name="Pangilinan J."/>
            <person name="Ruiz-Duenas F.J."/>
            <person name="Barrasa J.M."/>
            <person name="Sanchez-Garcia M."/>
            <person name="Camarero S."/>
            <person name="Miyauchi S."/>
            <person name="Serrano A."/>
            <person name="Linde D."/>
            <person name="Babiker R."/>
            <person name="Drula E."/>
            <person name="Ayuso-Fernandez I."/>
            <person name="Pacheco R."/>
            <person name="Padilla G."/>
            <person name="Ferreira P."/>
            <person name="Barriuso J."/>
            <person name="Kellner H."/>
            <person name="Castanera R."/>
            <person name="Alfaro M."/>
            <person name="Ramirez L."/>
            <person name="Pisabarro A.G."/>
            <person name="Kuo A."/>
            <person name="Tritt A."/>
            <person name="Lipzen A."/>
            <person name="He G."/>
            <person name="Yan M."/>
            <person name="Ng V."/>
            <person name="Cullen D."/>
            <person name="Martin F."/>
            <person name="Rosso M.-N."/>
            <person name="Henrissat B."/>
            <person name="Hibbett D."/>
            <person name="Martinez A.T."/>
            <person name="Grigoriev I.V."/>
        </authorList>
    </citation>
    <scope>NUCLEOTIDE SEQUENCE</scope>
    <source>
        <strain evidence="2">ATCC 90797</strain>
    </source>
</reference>
<feature type="region of interest" description="Disordered" evidence="1">
    <location>
        <begin position="1"/>
        <end position="57"/>
    </location>
</feature>
<keyword evidence="3" id="KW-1185">Reference proteome</keyword>
<dbReference type="OrthoDB" id="3224221at2759"/>
<gene>
    <name evidence="2" type="ORF">BDN71DRAFT_1508476</name>
</gene>
<organism evidence="2 3">
    <name type="scientific">Pleurotus eryngii</name>
    <name type="common">Boletus of the steppes</name>
    <dbReference type="NCBI Taxonomy" id="5323"/>
    <lineage>
        <taxon>Eukaryota</taxon>
        <taxon>Fungi</taxon>
        <taxon>Dikarya</taxon>
        <taxon>Basidiomycota</taxon>
        <taxon>Agaricomycotina</taxon>
        <taxon>Agaricomycetes</taxon>
        <taxon>Agaricomycetidae</taxon>
        <taxon>Agaricales</taxon>
        <taxon>Pleurotineae</taxon>
        <taxon>Pleurotaceae</taxon>
        <taxon>Pleurotus</taxon>
    </lineage>
</organism>
<name>A0A9P6DE18_PLEER</name>
<protein>
    <submittedName>
        <fullName evidence="2">Uncharacterized protein</fullName>
    </submittedName>
</protein>
<dbReference type="EMBL" id="MU154584">
    <property type="protein sequence ID" value="KAF9493509.1"/>
    <property type="molecule type" value="Genomic_DNA"/>
</dbReference>
<evidence type="ECO:0000313" key="3">
    <source>
        <dbReference type="Proteomes" id="UP000807025"/>
    </source>
</evidence>
<evidence type="ECO:0000313" key="2">
    <source>
        <dbReference type="EMBL" id="KAF9493509.1"/>
    </source>
</evidence>
<dbReference type="AlphaFoldDB" id="A0A9P6DE18"/>
<dbReference type="Proteomes" id="UP000807025">
    <property type="component" value="Unassembled WGS sequence"/>
</dbReference>
<proteinExistence type="predicted"/>
<feature type="compositionally biased region" description="Low complexity" evidence="1">
    <location>
        <begin position="34"/>
        <end position="57"/>
    </location>
</feature>